<keyword evidence="3" id="KW-1185">Reference proteome</keyword>
<dbReference type="OrthoDB" id="10307852at2759"/>
<feature type="region of interest" description="Disordered" evidence="1">
    <location>
        <begin position="407"/>
        <end position="473"/>
    </location>
</feature>
<protein>
    <submittedName>
        <fullName evidence="2">Unnamed protein product</fullName>
    </submittedName>
</protein>
<comment type="caution">
    <text evidence="2">The sequence shown here is derived from an EMBL/GenBank/DDBJ whole genome shotgun (WGS) entry which is preliminary data.</text>
</comment>
<evidence type="ECO:0000313" key="3">
    <source>
        <dbReference type="Proteomes" id="UP001165121"/>
    </source>
</evidence>
<accession>A0A9W6YPZ6</accession>
<sequence length="529" mass="58037">MRIVPALRTTGQLCHRECRQIQAARRPPGPLHAEQFKLGGPPTLTGLDEAGLPQSAEPVAEAKYIFAYVGKAGRPERVWMDGNDGSKLDGIDGELVYSKEESRATISNAGAARLRKGTMGMAKTMKLLPGERLGWWSAQTFDSRVRMRALVMGAVNDQRSKILLDTEANISAINATFARKLRLKRQARRDVQIGVQGIGKDKVGTSTRAWVKITLGWEVSYEFEVWVMDHHAGVDLILGTDFMIPAGIRLDLYNSLAKLPDEVVVPLIKSLNSADDPKGGLQITDGPTETIFLPGRVTAEFRARRRQPAESTHELWVRRTRNGIPTVVLNKHGKVARVLLTSTKLSMTWCPAHFSVLNWAPHGILPPEGFVRVSSAKYRDWQVLAYETAIDKGLLRKERQLSDEWMEGQPPAVERRAYSPPTKIARRPPGKTGNADGESCGQTVNLASGPEAVTRGRPEADDRSRRGENSADAVLEPREMTVALRRVLETSDGLDGPVVSLIRDEDGSSRVLASAVNSAESAEGDLVAP</sequence>
<evidence type="ECO:0000313" key="2">
    <source>
        <dbReference type="EMBL" id="GMG17811.1"/>
    </source>
</evidence>
<reference evidence="2" key="1">
    <citation type="submission" date="2023-04" db="EMBL/GenBank/DDBJ databases">
        <title>Phytophthora fragariaefolia NBRC 109709.</title>
        <authorList>
            <person name="Ichikawa N."/>
            <person name="Sato H."/>
            <person name="Tonouchi N."/>
        </authorList>
    </citation>
    <scope>NUCLEOTIDE SEQUENCE</scope>
    <source>
        <strain evidence="2">NBRC 109709</strain>
    </source>
</reference>
<dbReference type="Pfam" id="PF13650">
    <property type="entry name" value="Asp_protease_2"/>
    <property type="match status" value="1"/>
</dbReference>
<dbReference type="EMBL" id="BSXT01019103">
    <property type="protein sequence ID" value="GMG17811.1"/>
    <property type="molecule type" value="Genomic_DNA"/>
</dbReference>
<dbReference type="Proteomes" id="UP001165121">
    <property type="component" value="Unassembled WGS sequence"/>
</dbReference>
<organism evidence="2 3">
    <name type="scientific">Phytophthora fragariaefolia</name>
    <dbReference type="NCBI Taxonomy" id="1490495"/>
    <lineage>
        <taxon>Eukaryota</taxon>
        <taxon>Sar</taxon>
        <taxon>Stramenopiles</taxon>
        <taxon>Oomycota</taxon>
        <taxon>Peronosporomycetes</taxon>
        <taxon>Peronosporales</taxon>
        <taxon>Peronosporaceae</taxon>
        <taxon>Phytophthora</taxon>
    </lineage>
</organism>
<evidence type="ECO:0000256" key="1">
    <source>
        <dbReference type="SAM" id="MobiDB-lite"/>
    </source>
</evidence>
<dbReference type="SUPFAM" id="SSF50630">
    <property type="entry name" value="Acid proteases"/>
    <property type="match status" value="1"/>
</dbReference>
<proteinExistence type="predicted"/>
<dbReference type="CDD" id="cd00303">
    <property type="entry name" value="retropepsin_like"/>
    <property type="match status" value="1"/>
</dbReference>
<gene>
    <name evidence="2" type="ORF">Pfra01_003038600</name>
</gene>
<dbReference type="InterPro" id="IPR021109">
    <property type="entry name" value="Peptidase_aspartic_dom_sf"/>
</dbReference>
<name>A0A9W6YPZ6_9STRA</name>
<feature type="compositionally biased region" description="Basic and acidic residues" evidence="1">
    <location>
        <begin position="454"/>
        <end position="473"/>
    </location>
</feature>
<dbReference type="Gene3D" id="2.40.70.10">
    <property type="entry name" value="Acid Proteases"/>
    <property type="match status" value="1"/>
</dbReference>
<dbReference type="AlphaFoldDB" id="A0A9W6YPZ6"/>